<keyword evidence="4" id="KW-0804">Transcription</keyword>
<dbReference type="InterPro" id="IPR000792">
    <property type="entry name" value="Tscrpt_reg_LuxR_C"/>
</dbReference>
<dbReference type="RefSeq" id="WP_133603546.1">
    <property type="nucleotide sequence ID" value="NZ_JAUFPJ010000004.1"/>
</dbReference>
<dbReference type="Proteomes" id="UP000295357">
    <property type="component" value="Unassembled WGS sequence"/>
</dbReference>
<keyword evidence="3" id="KW-0238">DNA-binding</keyword>
<evidence type="ECO:0000313" key="9">
    <source>
        <dbReference type="Proteomes" id="UP000295357"/>
    </source>
</evidence>
<dbReference type="SMART" id="SM00448">
    <property type="entry name" value="REC"/>
    <property type="match status" value="1"/>
</dbReference>
<dbReference type="CDD" id="cd06170">
    <property type="entry name" value="LuxR_C_like"/>
    <property type="match status" value="1"/>
</dbReference>
<dbReference type="SUPFAM" id="SSF46894">
    <property type="entry name" value="C-terminal effector domain of the bipartite response regulators"/>
    <property type="match status" value="1"/>
</dbReference>
<name>A0A4R6N5P7_9BURK</name>
<evidence type="ECO:0000313" key="8">
    <source>
        <dbReference type="EMBL" id="TDP09562.1"/>
    </source>
</evidence>
<evidence type="ECO:0000256" key="5">
    <source>
        <dbReference type="PROSITE-ProRule" id="PRU00169"/>
    </source>
</evidence>
<dbReference type="Gene3D" id="1.10.10.10">
    <property type="entry name" value="Winged helix-like DNA-binding domain superfamily/Winged helix DNA-binding domain"/>
    <property type="match status" value="1"/>
</dbReference>
<keyword evidence="9" id="KW-1185">Reference proteome</keyword>
<dbReference type="PROSITE" id="PS50043">
    <property type="entry name" value="HTH_LUXR_2"/>
    <property type="match status" value="1"/>
</dbReference>
<dbReference type="EMBL" id="SNXE01000004">
    <property type="protein sequence ID" value="TDP09562.1"/>
    <property type="molecule type" value="Genomic_DNA"/>
</dbReference>
<dbReference type="InterPro" id="IPR036388">
    <property type="entry name" value="WH-like_DNA-bd_sf"/>
</dbReference>
<dbReference type="CDD" id="cd17535">
    <property type="entry name" value="REC_NarL-like"/>
    <property type="match status" value="1"/>
</dbReference>
<keyword evidence="2" id="KW-0805">Transcription regulation</keyword>
<dbReference type="GO" id="GO:0000160">
    <property type="term" value="P:phosphorelay signal transduction system"/>
    <property type="evidence" value="ECO:0007669"/>
    <property type="project" value="InterPro"/>
</dbReference>
<sequence>MTSLQRPAQILIVEDQSLIRQALRLMIEERAPGCRVQEEAGYESALLALDTGRYDMVFLDIELGGPRSGLDLLRELRQRQPTCQVIMLSGNEERDMVDYCLAQGASGYISKASDDGSALLKALWALKLDSWSAQPAEASQAPSHWPATLAELGLSPRKCEVLYHLCQGLSNKAIARRMGIEEATVRKSYVTELLRVFGVSRRTELMAEIGRRGLQIPPPQAQA</sequence>
<dbReference type="OrthoDB" id="3374006at2"/>
<proteinExistence type="predicted"/>
<dbReference type="InterPro" id="IPR039420">
    <property type="entry name" value="WalR-like"/>
</dbReference>
<evidence type="ECO:0000259" key="6">
    <source>
        <dbReference type="PROSITE" id="PS50043"/>
    </source>
</evidence>
<dbReference type="Gene3D" id="3.40.50.2300">
    <property type="match status" value="1"/>
</dbReference>
<dbReference type="PRINTS" id="PR00038">
    <property type="entry name" value="HTHLUXR"/>
</dbReference>
<dbReference type="Pfam" id="PF00072">
    <property type="entry name" value="Response_reg"/>
    <property type="match status" value="1"/>
</dbReference>
<dbReference type="InterPro" id="IPR001789">
    <property type="entry name" value="Sig_transdc_resp-reg_receiver"/>
</dbReference>
<dbReference type="GO" id="GO:0003677">
    <property type="term" value="F:DNA binding"/>
    <property type="evidence" value="ECO:0007669"/>
    <property type="project" value="UniProtKB-KW"/>
</dbReference>
<dbReference type="AlphaFoldDB" id="A0A4R6N5P7"/>
<gene>
    <name evidence="8" type="ORF">DFR39_104123</name>
</gene>
<evidence type="ECO:0000259" key="7">
    <source>
        <dbReference type="PROSITE" id="PS50110"/>
    </source>
</evidence>
<evidence type="ECO:0000256" key="2">
    <source>
        <dbReference type="ARBA" id="ARBA00023015"/>
    </source>
</evidence>
<accession>A0A4R6N5P7</accession>
<dbReference type="Pfam" id="PF00196">
    <property type="entry name" value="GerE"/>
    <property type="match status" value="1"/>
</dbReference>
<dbReference type="GO" id="GO:0006355">
    <property type="term" value="P:regulation of DNA-templated transcription"/>
    <property type="evidence" value="ECO:0007669"/>
    <property type="project" value="InterPro"/>
</dbReference>
<dbReference type="SMART" id="SM00421">
    <property type="entry name" value="HTH_LUXR"/>
    <property type="match status" value="1"/>
</dbReference>
<feature type="modified residue" description="4-aspartylphosphate" evidence="5">
    <location>
        <position position="60"/>
    </location>
</feature>
<dbReference type="InterPro" id="IPR011006">
    <property type="entry name" value="CheY-like_superfamily"/>
</dbReference>
<evidence type="ECO:0000256" key="3">
    <source>
        <dbReference type="ARBA" id="ARBA00023125"/>
    </source>
</evidence>
<dbReference type="InterPro" id="IPR016032">
    <property type="entry name" value="Sig_transdc_resp-reg_C-effctor"/>
</dbReference>
<organism evidence="8 9">
    <name type="scientific">Roseateles asaccharophilus</name>
    <dbReference type="NCBI Taxonomy" id="582607"/>
    <lineage>
        <taxon>Bacteria</taxon>
        <taxon>Pseudomonadati</taxon>
        <taxon>Pseudomonadota</taxon>
        <taxon>Betaproteobacteria</taxon>
        <taxon>Burkholderiales</taxon>
        <taxon>Sphaerotilaceae</taxon>
        <taxon>Roseateles</taxon>
    </lineage>
</organism>
<dbReference type="SUPFAM" id="SSF52172">
    <property type="entry name" value="CheY-like"/>
    <property type="match status" value="1"/>
</dbReference>
<feature type="domain" description="Response regulatory" evidence="7">
    <location>
        <begin position="9"/>
        <end position="126"/>
    </location>
</feature>
<dbReference type="InterPro" id="IPR058245">
    <property type="entry name" value="NreC/VraR/RcsB-like_REC"/>
</dbReference>
<evidence type="ECO:0000256" key="4">
    <source>
        <dbReference type="ARBA" id="ARBA00023163"/>
    </source>
</evidence>
<comment type="caution">
    <text evidence="8">The sequence shown here is derived from an EMBL/GenBank/DDBJ whole genome shotgun (WGS) entry which is preliminary data.</text>
</comment>
<feature type="domain" description="HTH luxR-type" evidence="6">
    <location>
        <begin position="146"/>
        <end position="213"/>
    </location>
</feature>
<evidence type="ECO:0000256" key="1">
    <source>
        <dbReference type="ARBA" id="ARBA00022553"/>
    </source>
</evidence>
<keyword evidence="1 5" id="KW-0597">Phosphoprotein</keyword>
<dbReference type="PROSITE" id="PS50110">
    <property type="entry name" value="RESPONSE_REGULATORY"/>
    <property type="match status" value="1"/>
</dbReference>
<dbReference type="PANTHER" id="PTHR43214">
    <property type="entry name" value="TWO-COMPONENT RESPONSE REGULATOR"/>
    <property type="match status" value="1"/>
</dbReference>
<protein>
    <submittedName>
        <fullName evidence="8">LuxR family two component transcriptional regulator</fullName>
    </submittedName>
</protein>
<reference evidence="8 9" key="1">
    <citation type="submission" date="2019-03" db="EMBL/GenBank/DDBJ databases">
        <title>Genomic Encyclopedia of Type Strains, Phase IV (KMG-IV): sequencing the most valuable type-strain genomes for metagenomic binning, comparative biology and taxonomic classification.</title>
        <authorList>
            <person name="Goeker M."/>
        </authorList>
    </citation>
    <scope>NUCLEOTIDE SEQUENCE [LARGE SCALE GENOMIC DNA]</scope>
    <source>
        <strain evidence="8 9">DSM 25082</strain>
    </source>
</reference>
<dbReference type="PANTHER" id="PTHR43214:SF41">
    <property type="entry name" value="NITRATE_NITRITE RESPONSE REGULATOR PROTEIN NARP"/>
    <property type="match status" value="1"/>
</dbReference>